<sequence length="102" mass="11689">MPSTYTACAYCGCQDTDTRRECLSEYGMGWYYEEYAVCANCGTEWVEAEWCSECGQRLDHCDCDRCDECGELIDDCSCADRCAECHEWTEDCRCEKAQRCSA</sequence>
<name>A0A1I7JA33_9BACL</name>
<proteinExistence type="predicted"/>
<gene>
    <name evidence="1" type="ORF">SAMN05421543_10941</name>
</gene>
<dbReference type="AlphaFoldDB" id="A0A1I7JA33"/>
<protein>
    <submittedName>
        <fullName evidence="1">Uncharacterized protein</fullName>
    </submittedName>
</protein>
<dbReference type="Proteomes" id="UP000183508">
    <property type="component" value="Unassembled WGS sequence"/>
</dbReference>
<dbReference type="EMBL" id="FPBV01000009">
    <property type="protein sequence ID" value="SFU82060.1"/>
    <property type="molecule type" value="Genomic_DNA"/>
</dbReference>
<reference evidence="2" key="1">
    <citation type="submission" date="2016-10" db="EMBL/GenBank/DDBJ databases">
        <authorList>
            <person name="Varghese N."/>
        </authorList>
    </citation>
    <scope>NUCLEOTIDE SEQUENCE [LARGE SCALE GENOMIC DNA]</scope>
    <source>
        <strain evidence="2">DSM 17980</strain>
    </source>
</reference>
<organism evidence="1 2">
    <name type="scientific">Alicyclobacillus macrosporangiidus</name>
    <dbReference type="NCBI Taxonomy" id="392015"/>
    <lineage>
        <taxon>Bacteria</taxon>
        <taxon>Bacillati</taxon>
        <taxon>Bacillota</taxon>
        <taxon>Bacilli</taxon>
        <taxon>Bacillales</taxon>
        <taxon>Alicyclobacillaceae</taxon>
        <taxon>Alicyclobacillus</taxon>
    </lineage>
</organism>
<evidence type="ECO:0000313" key="1">
    <source>
        <dbReference type="EMBL" id="SFU82060.1"/>
    </source>
</evidence>
<keyword evidence="2" id="KW-1185">Reference proteome</keyword>
<dbReference type="STRING" id="392015.SAMN05421543_10941"/>
<accession>A0A1I7JA33</accession>
<evidence type="ECO:0000313" key="2">
    <source>
        <dbReference type="Proteomes" id="UP000183508"/>
    </source>
</evidence>